<evidence type="ECO:0000256" key="2">
    <source>
        <dbReference type="ARBA" id="ARBA00022475"/>
    </source>
</evidence>
<keyword evidence="2" id="KW-1003">Cell membrane</keyword>
<gene>
    <name evidence="7" type="ORF">IGS68_21925</name>
</gene>
<evidence type="ECO:0000256" key="3">
    <source>
        <dbReference type="ARBA" id="ARBA00022676"/>
    </source>
</evidence>
<dbReference type="PANTHER" id="PTHR43646">
    <property type="entry name" value="GLYCOSYLTRANSFERASE"/>
    <property type="match status" value="1"/>
</dbReference>
<protein>
    <submittedName>
        <fullName evidence="7">Glycosyltransferase</fullName>
    </submittedName>
</protein>
<dbReference type="Pfam" id="PF00535">
    <property type="entry name" value="Glycos_transf_2"/>
    <property type="match status" value="1"/>
</dbReference>
<dbReference type="InterPro" id="IPR029044">
    <property type="entry name" value="Nucleotide-diphossugar_trans"/>
</dbReference>
<evidence type="ECO:0000259" key="6">
    <source>
        <dbReference type="Pfam" id="PF00535"/>
    </source>
</evidence>
<dbReference type="EMBL" id="CP067420">
    <property type="protein sequence ID" value="QQP92569.1"/>
    <property type="molecule type" value="Genomic_DNA"/>
</dbReference>
<comment type="subcellular location">
    <subcellularLocation>
        <location evidence="1">Cell membrane</location>
    </subcellularLocation>
</comment>
<keyword evidence="3" id="KW-0328">Glycosyltransferase</keyword>
<dbReference type="InterPro" id="IPR001173">
    <property type="entry name" value="Glyco_trans_2-like"/>
</dbReference>
<evidence type="ECO:0000256" key="5">
    <source>
        <dbReference type="ARBA" id="ARBA00023136"/>
    </source>
</evidence>
<evidence type="ECO:0000313" key="8">
    <source>
        <dbReference type="Proteomes" id="UP000595197"/>
    </source>
</evidence>
<dbReference type="SUPFAM" id="SSF53448">
    <property type="entry name" value="Nucleotide-diphospho-sugar transferases"/>
    <property type="match status" value="1"/>
</dbReference>
<evidence type="ECO:0000256" key="4">
    <source>
        <dbReference type="ARBA" id="ARBA00022679"/>
    </source>
</evidence>
<dbReference type="Gene3D" id="3.90.550.10">
    <property type="entry name" value="Spore Coat Polysaccharide Biosynthesis Protein SpsA, Chain A"/>
    <property type="match status" value="1"/>
</dbReference>
<keyword evidence="5" id="KW-0472">Membrane</keyword>
<accession>A0ABX7BEK5</accession>
<keyword evidence="4" id="KW-0808">Transferase</keyword>
<feature type="domain" description="Glycosyltransferase 2-like" evidence="6">
    <location>
        <begin position="6"/>
        <end position="103"/>
    </location>
</feature>
<name>A0ABX7BEK5_9PROT</name>
<reference evidence="7" key="1">
    <citation type="submission" date="2021-02" db="EMBL/GenBank/DDBJ databases">
        <title>Skermanella TT6 skin isolate.</title>
        <authorList>
            <person name="Lee K."/>
            <person name="Ganzorig M."/>
        </authorList>
    </citation>
    <scope>NUCLEOTIDE SEQUENCE</scope>
    <source>
        <strain evidence="7">TT6</strain>
    </source>
</reference>
<evidence type="ECO:0000313" key="7">
    <source>
        <dbReference type="EMBL" id="QQP92569.1"/>
    </source>
</evidence>
<dbReference type="Proteomes" id="UP000595197">
    <property type="component" value="Chromosome"/>
</dbReference>
<dbReference type="PANTHER" id="PTHR43646:SF2">
    <property type="entry name" value="GLYCOSYLTRANSFERASE 2-LIKE DOMAIN-CONTAINING PROTEIN"/>
    <property type="match status" value="1"/>
</dbReference>
<keyword evidence="8" id="KW-1185">Reference proteome</keyword>
<organism evidence="7 8">
    <name type="scientific">Skermanella cutis</name>
    <dbReference type="NCBI Taxonomy" id="2775420"/>
    <lineage>
        <taxon>Bacteria</taxon>
        <taxon>Pseudomonadati</taxon>
        <taxon>Pseudomonadota</taxon>
        <taxon>Alphaproteobacteria</taxon>
        <taxon>Rhodospirillales</taxon>
        <taxon>Azospirillaceae</taxon>
        <taxon>Skermanella</taxon>
    </lineage>
</organism>
<proteinExistence type="predicted"/>
<evidence type="ECO:0000256" key="1">
    <source>
        <dbReference type="ARBA" id="ARBA00004236"/>
    </source>
</evidence>
<sequence length="233" mass="24612">MSALGIVIPTLNAGGPGGLVRTLEAIGPAAAAAGWPILVSDGGSTDGTPGTALRHGARMIRAPRGRGSQLAAGAAALLADGTAEWLFFLHADSVPDPSWADEAARFTAAAENRARAGYGRFALDDGAAPARRIERLVGWRCRRLGLPYGDQGLLVHRDLYRAAGGFPAIPLMEDVALVRRIGRRRLVPLPFAVTTSAERYRRGGYVLRPLRNLGCLALYLAGLPPSAVRRLYG</sequence>